<reference evidence="1" key="1">
    <citation type="submission" date="2016-10" db="EMBL/GenBank/DDBJ databases">
        <title>Genome sequence of Streptomyces mangrovisoli MUSC 149.</title>
        <authorList>
            <person name="Lee L.-H."/>
            <person name="Ser H.-L."/>
        </authorList>
    </citation>
    <scope>NUCLEOTIDE SEQUENCE [LARGE SCALE GENOMIC DNA]</scope>
    <source>
        <strain evidence="1">MUSC 149</strain>
    </source>
</reference>
<dbReference type="Proteomes" id="UP000034196">
    <property type="component" value="Unassembled WGS sequence"/>
</dbReference>
<name>A0A1J4P6E1_9ACTN</name>
<sequence length="389" mass="41985">MGAAALAGVFAVAGCSADAGTAGAASSSSWEFEHVFDFHGEITDFAVLAEDDIWVAPVHVGSKSIEDNGNSKEPLLHFDGKSWQRGPLPENFGTTDSAIALHEIGDKALWMEWHRKGAAFGVNSWAEWDGERWSAVARPPQGSKSEHIAATGPKDVWMLVDDRTAQHWDGTRWTVTRLPYTASDLAAAGPDDVWAVGSRSTGPGTDVGSGDFYEQPASMHWDGTSWKSVETPQYHFDEPIPPEAGAHLDQVIALDGGQVLAYGLDSFNEGEGGKDPDEQYIRLRWEGSKWVAQKPAPGKCARLIPVAQDDAGQFFKDNLFLTSDNRCVKIKTHRLAPSTGARKDSKQVMGPAEVHRIPGTDEWLGAGEVVVSQSGAPFSAPVVVRLKRG</sequence>
<evidence type="ECO:0000313" key="2">
    <source>
        <dbReference type="Proteomes" id="UP000034196"/>
    </source>
</evidence>
<keyword evidence="2" id="KW-1185">Reference proteome</keyword>
<protein>
    <submittedName>
        <fullName evidence="1">Uncharacterized protein</fullName>
    </submittedName>
</protein>
<dbReference type="STRING" id="1428628.WN71_001015"/>
<proteinExistence type="predicted"/>
<accession>A0A1J4P6E1</accession>
<comment type="caution">
    <text evidence="1">The sequence shown here is derived from an EMBL/GenBank/DDBJ whole genome shotgun (WGS) entry which is preliminary data.</text>
</comment>
<organism evidence="1 2">
    <name type="scientific">Streptomyces mangrovisoli</name>
    <dbReference type="NCBI Taxonomy" id="1428628"/>
    <lineage>
        <taxon>Bacteria</taxon>
        <taxon>Bacillati</taxon>
        <taxon>Actinomycetota</taxon>
        <taxon>Actinomycetes</taxon>
        <taxon>Kitasatosporales</taxon>
        <taxon>Streptomycetaceae</taxon>
        <taxon>Streptomyces</taxon>
    </lineage>
</organism>
<dbReference type="AlphaFoldDB" id="A0A1J4P6E1"/>
<evidence type="ECO:0000313" key="1">
    <source>
        <dbReference type="EMBL" id="OIJ69794.1"/>
    </source>
</evidence>
<dbReference type="EMBL" id="LAVA02000002">
    <property type="protein sequence ID" value="OIJ69794.1"/>
    <property type="molecule type" value="Genomic_DNA"/>
</dbReference>
<gene>
    <name evidence="1" type="ORF">WN71_001015</name>
</gene>